<dbReference type="AlphaFoldDB" id="F4SEP2"/>
<dbReference type="GeneID" id="18931507"/>
<name>F4SEP2_MELLP</name>
<feature type="compositionally biased region" description="Polar residues" evidence="1">
    <location>
        <begin position="87"/>
        <end position="105"/>
    </location>
</feature>
<dbReference type="HOGENOM" id="CLU_1806597_0_0_1"/>
<organism evidence="3">
    <name type="scientific">Melampsora larici-populina (strain 98AG31 / pathotype 3-4-7)</name>
    <name type="common">Poplar leaf rust fungus</name>
    <dbReference type="NCBI Taxonomy" id="747676"/>
    <lineage>
        <taxon>Eukaryota</taxon>
        <taxon>Fungi</taxon>
        <taxon>Dikarya</taxon>
        <taxon>Basidiomycota</taxon>
        <taxon>Pucciniomycotina</taxon>
        <taxon>Pucciniomycetes</taxon>
        <taxon>Pucciniales</taxon>
        <taxon>Melampsoraceae</taxon>
        <taxon>Melampsora</taxon>
    </lineage>
</organism>
<feature type="compositionally biased region" description="Basic and acidic residues" evidence="1">
    <location>
        <begin position="125"/>
        <end position="136"/>
    </location>
</feature>
<dbReference type="Proteomes" id="UP000001072">
    <property type="component" value="Unassembled WGS sequence"/>
</dbReference>
<feature type="compositionally biased region" description="Polar residues" evidence="1">
    <location>
        <begin position="26"/>
        <end position="37"/>
    </location>
</feature>
<dbReference type="RefSeq" id="XP_007419846.1">
    <property type="nucleotide sequence ID" value="XM_007419784.1"/>
</dbReference>
<sequence length="136" mass="14077">MPGPTRPGGSIFASSSGLTMAPPVTSPSIFDSLSPVTSPFKEPSKSNHHLNALYTPEMASSSGLSRSASQSSLVSNPHINPKIFDTPLSSQNTPGGSPATVSSVLPTDLQAHLTSSKKRPASVSDVDRDLPEDGHL</sequence>
<dbReference type="KEGG" id="mlr:MELLADRAFT_70362"/>
<accession>F4SEP2</accession>
<evidence type="ECO:0000313" key="3">
    <source>
        <dbReference type="Proteomes" id="UP000001072"/>
    </source>
</evidence>
<reference evidence="3" key="1">
    <citation type="journal article" date="2011" name="Proc. Natl. Acad. Sci. U.S.A.">
        <title>Obligate biotrophy features unraveled by the genomic analysis of rust fungi.</title>
        <authorList>
            <person name="Duplessis S."/>
            <person name="Cuomo C.A."/>
            <person name="Lin Y.-C."/>
            <person name="Aerts A."/>
            <person name="Tisserant E."/>
            <person name="Veneault-Fourrey C."/>
            <person name="Joly D.L."/>
            <person name="Hacquard S."/>
            <person name="Amselem J."/>
            <person name="Cantarel B.L."/>
            <person name="Chiu R."/>
            <person name="Coutinho P.M."/>
            <person name="Feau N."/>
            <person name="Field M."/>
            <person name="Frey P."/>
            <person name="Gelhaye E."/>
            <person name="Goldberg J."/>
            <person name="Grabherr M.G."/>
            <person name="Kodira C.D."/>
            <person name="Kohler A."/>
            <person name="Kuees U."/>
            <person name="Lindquist E.A."/>
            <person name="Lucas S.M."/>
            <person name="Mago R."/>
            <person name="Mauceli E."/>
            <person name="Morin E."/>
            <person name="Murat C."/>
            <person name="Pangilinan J.L."/>
            <person name="Park R."/>
            <person name="Pearson M."/>
            <person name="Quesneville H."/>
            <person name="Rouhier N."/>
            <person name="Sakthikumar S."/>
            <person name="Salamov A.A."/>
            <person name="Schmutz J."/>
            <person name="Selles B."/>
            <person name="Shapiro H."/>
            <person name="Tanguay P."/>
            <person name="Tuskan G.A."/>
            <person name="Henrissat B."/>
            <person name="Van de Peer Y."/>
            <person name="Rouze P."/>
            <person name="Ellis J.G."/>
            <person name="Dodds P.N."/>
            <person name="Schein J.E."/>
            <person name="Zhong S."/>
            <person name="Hamelin R.C."/>
            <person name="Grigoriev I.V."/>
            <person name="Szabo L.J."/>
            <person name="Martin F."/>
        </authorList>
    </citation>
    <scope>NUCLEOTIDE SEQUENCE [LARGE SCALE GENOMIC DNA]</scope>
    <source>
        <strain evidence="3">98AG31 / pathotype 3-4-7</strain>
    </source>
</reference>
<keyword evidence="3" id="KW-1185">Reference proteome</keyword>
<gene>
    <name evidence="2" type="ORF">MELLADRAFT_70362</name>
</gene>
<evidence type="ECO:0000313" key="2">
    <source>
        <dbReference type="EMBL" id="EGF96884.1"/>
    </source>
</evidence>
<dbReference type="EMBL" id="GL883543">
    <property type="protein sequence ID" value="EGF96884.1"/>
    <property type="molecule type" value="Genomic_DNA"/>
</dbReference>
<protein>
    <submittedName>
        <fullName evidence="2">Uncharacterized protein</fullName>
    </submittedName>
</protein>
<feature type="compositionally biased region" description="Low complexity" evidence="1">
    <location>
        <begin position="60"/>
        <end position="75"/>
    </location>
</feature>
<feature type="region of interest" description="Disordered" evidence="1">
    <location>
        <begin position="1"/>
        <end position="136"/>
    </location>
</feature>
<dbReference type="InParanoid" id="F4SEP2"/>
<evidence type="ECO:0000256" key="1">
    <source>
        <dbReference type="SAM" id="MobiDB-lite"/>
    </source>
</evidence>
<dbReference type="VEuPathDB" id="FungiDB:MELLADRAFT_70362"/>
<proteinExistence type="predicted"/>